<dbReference type="Gene3D" id="1.10.10.1050">
    <property type="entry name" value="Dcp2, box A domain"/>
    <property type="match status" value="1"/>
</dbReference>
<dbReference type="EC" id="3.6.1.62" evidence="2"/>
<evidence type="ECO:0000313" key="3">
    <source>
        <dbReference type="Proteomes" id="UP000818624"/>
    </source>
</evidence>
<organism evidence="2 3">
    <name type="scientific">Malassezia furfur</name>
    <name type="common">Pityriasis versicolor infection agent</name>
    <name type="synonym">Pityrosporum furfur</name>
    <dbReference type="NCBI Taxonomy" id="55194"/>
    <lineage>
        <taxon>Eukaryota</taxon>
        <taxon>Fungi</taxon>
        <taxon>Dikarya</taxon>
        <taxon>Basidiomycota</taxon>
        <taxon>Ustilaginomycotina</taxon>
        <taxon>Malasseziomycetes</taxon>
        <taxon>Malasseziales</taxon>
        <taxon>Malasseziaceae</taxon>
        <taxon>Malassezia</taxon>
    </lineage>
</organism>
<feature type="domain" description="mRNA decapping protein 2 Box A" evidence="1">
    <location>
        <begin position="20"/>
        <end position="112"/>
    </location>
</feature>
<dbReference type="Proteomes" id="UP000818624">
    <property type="component" value="Chromosome 1"/>
</dbReference>
<protein>
    <submittedName>
        <fullName evidence="2">5'-(N(7)-methylguanosine 5'-triphospho)-[mRNA] hydrolase</fullName>
        <ecNumber evidence="2">3.6.1.62</ecNumber>
    </submittedName>
</protein>
<evidence type="ECO:0000259" key="1">
    <source>
        <dbReference type="SMART" id="SM01125"/>
    </source>
</evidence>
<name>A0ABY8EL81_MALFU</name>
<gene>
    <name evidence="2" type="primary">DCP2</name>
    <name evidence="2" type="ORF">GLX27_000967</name>
</gene>
<reference evidence="2 3" key="1">
    <citation type="journal article" date="2020" name="Elife">
        <title>Loss of centromere function drives karyotype evolution in closely related Malassezia species.</title>
        <authorList>
            <person name="Sankaranarayanan S.R."/>
            <person name="Ianiri G."/>
            <person name="Coelho M.A."/>
            <person name="Reza M.H."/>
            <person name="Thimmappa B.C."/>
            <person name="Ganguly P."/>
            <person name="Vadnala R.N."/>
            <person name="Sun S."/>
            <person name="Siddharthan R."/>
            <person name="Tellgren-Roth C."/>
            <person name="Dawson T.L."/>
            <person name="Heitman J."/>
            <person name="Sanyal K."/>
        </authorList>
    </citation>
    <scope>NUCLEOTIDE SEQUENCE [LARGE SCALE GENOMIC DNA]</scope>
    <source>
        <strain evidence="2">CBS14141</strain>
    </source>
</reference>
<dbReference type="SUPFAM" id="SSF140586">
    <property type="entry name" value="Dcp2 domain-like"/>
    <property type="match status" value="1"/>
</dbReference>
<evidence type="ECO:0000313" key="2">
    <source>
        <dbReference type="EMBL" id="WFD46332.1"/>
    </source>
</evidence>
<dbReference type="Pfam" id="PF05026">
    <property type="entry name" value="DCP2"/>
    <property type="match status" value="1"/>
</dbReference>
<dbReference type="EMBL" id="CP046234">
    <property type="protein sequence ID" value="WFD46332.1"/>
    <property type="molecule type" value="Genomic_DNA"/>
</dbReference>
<dbReference type="PANTHER" id="PTHR23114">
    <property type="entry name" value="M7GPPPN-MRNA HYDROLASE"/>
    <property type="match status" value="1"/>
</dbReference>
<dbReference type="InterPro" id="IPR007722">
    <property type="entry name" value="DCP2_BoxA"/>
</dbReference>
<dbReference type="SMART" id="SM01125">
    <property type="entry name" value="DCP2"/>
    <property type="match status" value="1"/>
</dbReference>
<dbReference type="PANTHER" id="PTHR23114:SF17">
    <property type="entry name" value="M7GPPPN-MRNA HYDROLASE"/>
    <property type="match status" value="1"/>
</dbReference>
<keyword evidence="3" id="KW-1185">Reference proteome</keyword>
<dbReference type="GO" id="GO:0140933">
    <property type="term" value="F:5'-(N(7)-methylguanosine 5'-triphospho)-[mRNA] hydrolase activity"/>
    <property type="evidence" value="ECO:0007669"/>
    <property type="project" value="UniProtKB-EC"/>
</dbReference>
<accession>A0ABY8EL81</accession>
<proteinExistence type="predicted"/>
<sequence length="134" mass="15197">MGKAKGGAPAEASAKSVALREELENLSCRFIVNLPANELASIERIGFQVEQAHWFYLDFLCPLNPDLPELNLKRFSEEILHVSSLVVPLIRLYMEKGPKSLELAFSQFMQYKTRVPVCGAILLNKDWNKVRCVF</sequence>
<keyword evidence="2" id="KW-0378">Hydrolase</keyword>
<dbReference type="InterPro" id="IPR036189">
    <property type="entry name" value="DCP2_BoxA_sf"/>
</dbReference>